<keyword evidence="8" id="KW-1185">Reference proteome</keyword>
<name>A0A1I5SIF0_9BACT</name>
<organism evidence="7 8">
    <name type="scientific">Parafilimonas terrae</name>
    <dbReference type="NCBI Taxonomy" id="1465490"/>
    <lineage>
        <taxon>Bacteria</taxon>
        <taxon>Pseudomonadati</taxon>
        <taxon>Bacteroidota</taxon>
        <taxon>Chitinophagia</taxon>
        <taxon>Chitinophagales</taxon>
        <taxon>Chitinophagaceae</taxon>
        <taxon>Parafilimonas</taxon>
    </lineage>
</organism>
<dbReference type="Pfam" id="PF01258">
    <property type="entry name" value="zf-dskA_traR"/>
    <property type="match status" value="1"/>
</dbReference>
<dbReference type="InterPro" id="IPR037187">
    <property type="entry name" value="DnaK_N"/>
</dbReference>
<dbReference type="PROSITE" id="PS51128">
    <property type="entry name" value="ZF_DKSA_2"/>
    <property type="match status" value="1"/>
</dbReference>
<dbReference type="GO" id="GO:0008270">
    <property type="term" value="F:zinc ion binding"/>
    <property type="evidence" value="ECO:0007669"/>
    <property type="project" value="UniProtKB-KW"/>
</dbReference>
<feature type="domain" description="Zinc finger DksA/TraR C4-type" evidence="6">
    <location>
        <begin position="256"/>
        <end position="283"/>
    </location>
</feature>
<dbReference type="Gene3D" id="1.20.120.910">
    <property type="entry name" value="DksA, coiled-coil domain"/>
    <property type="match status" value="1"/>
</dbReference>
<gene>
    <name evidence="7" type="ORF">SAMN05444277_101778</name>
</gene>
<feature type="compositionally biased region" description="Basic residues" evidence="5">
    <location>
        <begin position="1"/>
        <end position="15"/>
    </location>
</feature>
<feature type="compositionally biased region" description="Low complexity" evidence="5">
    <location>
        <begin position="16"/>
        <end position="30"/>
    </location>
</feature>
<evidence type="ECO:0000259" key="6">
    <source>
        <dbReference type="Pfam" id="PF01258"/>
    </source>
</evidence>
<protein>
    <submittedName>
        <fullName evidence="7">Transcriptional regulator, TraR/DksA family</fullName>
    </submittedName>
</protein>
<evidence type="ECO:0000256" key="5">
    <source>
        <dbReference type="SAM" id="MobiDB-lite"/>
    </source>
</evidence>
<evidence type="ECO:0000313" key="7">
    <source>
        <dbReference type="EMBL" id="SFP70488.1"/>
    </source>
</evidence>
<dbReference type="PANTHER" id="PTHR33823:SF2">
    <property type="entry name" value="RNA POLYMERASE-BINDING TRANSCRIPTION FACTOR DKSA"/>
    <property type="match status" value="1"/>
</dbReference>
<dbReference type="SUPFAM" id="SSF109635">
    <property type="entry name" value="DnaK suppressor protein DksA, alpha-hairpin domain"/>
    <property type="match status" value="1"/>
</dbReference>
<feature type="region of interest" description="Disordered" evidence="5">
    <location>
        <begin position="1"/>
        <end position="33"/>
    </location>
</feature>
<reference evidence="7 8" key="1">
    <citation type="submission" date="2016-10" db="EMBL/GenBank/DDBJ databases">
        <authorList>
            <person name="de Groot N.N."/>
        </authorList>
    </citation>
    <scope>NUCLEOTIDE SEQUENCE [LARGE SCALE GENOMIC DNA]</scope>
    <source>
        <strain evidence="7 8">DSM 28286</strain>
    </source>
</reference>
<dbReference type="EMBL" id="FOXQ01000001">
    <property type="protein sequence ID" value="SFP70488.1"/>
    <property type="molecule type" value="Genomic_DNA"/>
</dbReference>
<feature type="region of interest" description="Disordered" evidence="5">
    <location>
        <begin position="55"/>
        <end position="138"/>
    </location>
</feature>
<feature type="zinc finger region" description="dksA C4-type" evidence="4">
    <location>
        <begin position="260"/>
        <end position="284"/>
    </location>
</feature>
<dbReference type="STRING" id="1465490.SAMN05444277_101778"/>
<evidence type="ECO:0000256" key="2">
    <source>
        <dbReference type="ARBA" id="ARBA00022771"/>
    </source>
</evidence>
<feature type="compositionally biased region" description="Basic residues" evidence="5">
    <location>
        <begin position="103"/>
        <end position="113"/>
    </location>
</feature>
<evidence type="ECO:0000313" key="8">
    <source>
        <dbReference type="Proteomes" id="UP000199031"/>
    </source>
</evidence>
<dbReference type="Proteomes" id="UP000199031">
    <property type="component" value="Unassembled WGS sequence"/>
</dbReference>
<accession>A0A1I5SIF0</accession>
<dbReference type="PANTHER" id="PTHR33823">
    <property type="entry name" value="RNA POLYMERASE-BINDING TRANSCRIPTION FACTOR DKSA-RELATED"/>
    <property type="match status" value="1"/>
</dbReference>
<feature type="compositionally biased region" description="Basic residues" evidence="5">
    <location>
        <begin position="67"/>
        <end position="81"/>
    </location>
</feature>
<keyword evidence="1" id="KW-0479">Metal-binding</keyword>
<feature type="compositionally biased region" description="Basic and acidic residues" evidence="5">
    <location>
        <begin position="114"/>
        <end position="137"/>
    </location>
</feature>
<keyword evidence="2" id="KW-0863">Zinc-finger</keyword>
<sequence>MPQKKTIKKAAKAVTKKTSPGSKKAGPVKKVAPKAAKKAVKKAAAAKTVKAVVAKPKAKVVAVSNKKSAKKPVAKPVKTIKKAAAPAKKAGAKPQPKADASKQHKQIKAMSKQKKQEEKPVQKKAAKKQEPVKEVKLPKISAKTSVPYQPSYKSLEQRQEPVRSAEPLVRYSDTELNEFRELIQRKLDSAKKELAYLQGLITRKDDMGGDESENRYMTMEDGSISMEREQLSQMASRQITYIDHLEKALIRIENKTYGICRVTGKLIDKARLRAVPHATLSLEAKLGLVKAGE</sequence>
<dbReference type="RefSeq" id="WP_245751204.1">
    <property type="nucleotide sequence ID" value="NZ_FOXQ01000001.1"/>
</dbReference>
<proteinExistence type="predicted"/>
<evidence type="ECO:0000256" key="4">
    <source>
        <dbReference type="PROSITE-ProRule" id="PRU00510"/>
    </source>
</evidence>
<evidence type="ECO:0000256" key="3">
    <source>
        <dbReference type="ARBA" id="ARBA00022833"/>
    </source>
</evidence>
<feature type="compositionally biased region" description="Low complexity" evidence="5">
    <location>
        <begin position="55"/>
        <end position="66"/>
    </location>
</feature>
<feature type="compositionally biased region" description="Low complexity" evidence="5">
    <location>
        <begin position="82"/>
        <end position="98"/>
    </location>
</feature>
<keyword evidence="3" id="KW-0862">Zinc</keyword>
<evidence type="ECO:0000256" key="1">
    <source>
        <dbReference type="ARBA" id="ARBA00022723"/>
    </source>
</evidence>
<dbReference type="InterPro" id="IPR000962">
    <property type="entry name" value="Znf_DskA_TraR"/>
</dbReference>
<dbReference type="AlphaFoldDB" id="A0A1I5SIF0"/>